<sequence>MLSLESYPDRLQYGDGHFTTLAVRGGAPQNWPAHRSRLEEACARLAMSPPDWQSLEDAVMKAAAQRGQGGVKVLVARAAGGRGYRPAEGPSQVWVSHFAEPAHYPLWRSQGISLALLPVTLGTSPMLAGLKHCSRLEQVLAAEALARVGSDEGVLLDDDGFVVSAVSANLFWFKGAVLHTPNLARSGVSGTQRALVMAAQPAQVVQAPLAALDEADEIFLCNALMGVVPVHTFGTRRLAAPRLTLQLRDTLG</sequence>
<dbReference type="GO" id="GO:0046656">
    <property type="term" value="P:folic acid biosynthetic process"/>
    <property type="evidence" value="ECO:0007669"/>
    <property type="project" value="UniProtKB-KW"/>
</dbReference>
<dbReference type="GO" id="GO:0008153">
    <property type="term" value="P:4-aminobenzoate biosynthetic process"/>
    <property type="evidence" value="ECO:0007669"/>
    <property type="project" value="UniProtKB-UniRule"/>
</dbReference>
<organism evidence="11 12">
    <name type="scientific">Gallaecimonas xiamenensis 3-C-1</name>
    <dbReference type="NCBI Taxonomy" id="745411"/>
    <lineage>
        <taxon>Bacteria</taxon>
        <taxon>Pseudomonadati</taxon>
        <taxon>Pseudomonadota</taxon>
        <taxon>Gammaproteobacteria</taxon>
        <taxon>Enterobacterales</taxon>
        <taxon>Gallaecimonadaceae</taxon>
        <taxon>Gallaecimonas</taxon>
    </lineage>
</organism>
<dbReference type="OrthoDB" id="9805628at2"/>
<dbReference type="PANTHER" id="PTHR42743:SF2">
    <property type="entry name" value="AMINODEOXYCHORISMATE LYASE"/>
    <property type="match status" value="1"/>
</dbReference>
<dbReference type="Pfam" id="PF01063">
    <property type="entry name" value="Aminotran_4"/>
    <property type="match status" value="1"/>
</dbReference>
<dbReference type="eggNOG" id="COG0115">
    <property type="taxonomic scope" value="Bacteria"/>
</dbReference>
<evidence type="ECO:0000256" key="1">
    <source>
        <dbReference type="ARBA" id="ARBA00001933"/>
    </source>
</evidence>
<comment type="caution">
    <text evidence="11">The sequence shown here is derived from an EMBL/GenBank/DDBJ whole genome shotgun (WGS) entry which is preliminary data.</text>
</comment>
<dbReference type="GO" id="GO:0008696">
    <property type="term" value="F:4-amino-4-deoxychorismate lyase activity"/>
    <property type="evidence" value="ECO:0007669"/>
    <property type="project" value="UniProtKB-UniRule"/>
</dbReference>
<comment type="similarity">
    <text evidence="2">Belongs to the class-IV pyridoxal-phosphate-dependent aminotransferase family.</text>
</comment>
<dbReference type="InterPro" id="IPR043132">
    <property type="entry name" value="BCAT-like_C"/>
</dbReference>
<dbReference type="InterPro" id="IPR001544">
    <property type="entry name" value="Aminotrans_IV"/>
</dbReference>
<comment type="pathway">
    <text evidence="7">Cofactor biosynthesis; tetrahydrofolate biosynthesis; 4-aminobenzoate from chorismate: step 2/2.</text>
</comment>
<evidence type="ECO:0000256" key="9">
    <source>
        <dbReference type="ARBA" id="ARBA00049529"/>
    </source>
</evidence>
<dbReference type="EMBL" id="AMRI01000015">
    <property type="protein sequence ID" value="EKE72206.1"/>
    <property type="molecule type" value="Genomic_DNA"/>
</dbReference>
<gene>
    <name evidence="11" type="ORF">B3C1_11559</name>
</gene>
<protein>
    <recommendedName>
        <fullName evidence="8 10">Aminodeoxychorismate lyase</fullName>
        <ecNumber evidence="8 10">4.1.3.38</ecNumber>
    </recommendedName>
</protein>
<keyword evidence="4" id="KW-0663">Pyridoxal phosphate</keyword>
<proteinExistence type="inferred from homology"/>
<evidence type="ECO:0000256" key="6">
    <source>
        <dbReference type="ARBA" id="ARBA00023239"/>
    </source>
</evidence>
<dbReference type="InterPro" id="IPR050571">
    <property type="entry name" value="Class-IV_PLP-Dep_Aminotrnsfr"/>
</dbReference>
<name>K2IQ10_9GAMM</name>
<dbReference type="InterPro" id="IPR036038">
    <property type="entry name" value="Aminotransferase-like"/>
</dbReference>
<evidence type="ECO:0000256" key="2">
    <source>
        <dbReference type="ARBA" id="ARBA00009320"/>
    </source>
</evidence>
<dbReference type="Gene3D" id="3.30.470.10">
    <property type="match status" value="1"/>
</dbReference>
<dbReference type="AlphaFoldDB" id="K2IQ10"/>
<dbReference type="GO" id="GO:0005829">
    <property type="term" value="C:cytosol"/>
    <property type="evidence" value="ECO:0007669"/>
    <property type="project" value="TreeGrafter"/>
</dbReference>
<reference evidence="11 12" key="1">
    <citation type="journal article" date="2012" name="J. Bacteriol.">
        <title>Genome Sequence of Gallaecimonas xiamenensis Type Strain 3-C-1.</title>
        <authorList>
            <person name="Lai Q."/>
            <person name="Wang L."/>
            <person name="Wang W."/>
            <person name="Shao Z."/>
        </authorList>
    </citation>
    <scope>NUCLEOTIDE SEQUENCE [LARGE SCALE GENOMIC DNA]</scope>
    <source>
        <strain evidence="11 12">3-C-1</strain>
    </source>
</reference>
<comment type="catalytic activity">
    <reaction evidence="9">
        <text>4-amino-4-deoxychorismate = 4-aminobenzoate + pyruvate + H(+)</text>
        <dbReference type="Rhea" id="RHEA:16201"/>
        <dbReference type="ChEBI" id="CHEBI:15361"/>
        <dbReference type="ChEBI" id="CHEBI:15378"/>
        <dbReference type="ChEBI" id="CHEBI:17836"/>
        <dbReference type="ChEBI" id="CHEBI:58406"/>
        <dbReference type="EC" id="4.1.3.38"/>
    </reaction>
</comment>
<dbReference type="PANTHER" id="PTHR42743">
    <property type="entry name" value="AMINO-ACID AMINOTRANSFERASE"/>
    <property type="match status" value="1"/>
</dbReference>
<comment type="subunit">
    <text evidence="3">Homodimer.</text>
</comment>
<dbReference type="InterPro" id="IPR043131">
    <property type="entry name" value="BCAT-like_N"/>
</dbReference>
<evidence type="ECO:0000256" key="7">
    <source>
        <dbReference type="ARBA" id="ARBA00035633"/>
    </source>
</evidence>
<dbReference type="InterPro" id="IPR017824">
    <property type="entry name" value="Aminodeoxychorismate_lyase_IV"/>
</dbReference>
<dbReference type="NCBIfam" id="TIGR03461">
    <property type="entry name" value="pabC_Proteo"/>
    <property type="match status" value="1"/>
</dbReference>
<keyword evidence="12" id="KW-1185">Reference proteome</keyword>
<evidence type="ECO:0000313" key="12">
    <source>
        <dbReference type="Proteomes" id="UP000006755"/>
    </source>
</evidence>
<dbReference type="EC" id="4.1.3.38" evidence="8 10"/>
<accession>K2IQ10</accession>
<comment type="cofactor">
    <cofactor evidence="1">
        <name>pyridoxal 5'-phosphate</name>
        <dbReference type="ChEBI" id="CHEBI:597326"/>
    </cofactor>
</comment>
<evidence type="ECO:0000256" key="10">
    <source>
        <dbReference type="NCBIfam" id="TIGR03461"/>
    </source>
</evidence>
<dbReference type="STRING" id="745411.B3C1_11559"/>
<keyword evidence="6 11" id="KW-0456">Lyase</keyword>
<evidence type="ECO:0000256" key="3">
    <source>
        <dbReference type="ARBA" id="ARBA00011738"/>
    </source>
</evidence>
<evidence type="ECO:0000256" key="8">
    <source>
        <dbReference type="ARBA" id="ARBA00035676"/>
    </source>
</evidence>
<keyword evidence="5" id="KW-0289">Folate biosynthesis</keyword>
<dbReference type="SUPFAM" id="SSF56752">
    <property type="entry name" value="D-aminoacid aminotransferase-like PLP-dependent enzymes"/>
    <property type="match status" value="1"/>
</dbReference>
<dbReference type="Proteomes" id="UP000006755">
    <property type="component" value="Unassembled WGS sequence"/>
</dbReference>
<dbReference type="Gene3D" id="3.20.10.10">
    <property type="entry name" value="D-amino Acid Aminotransferase, subunit A, domain 2"/>
    <property type="match status" value="1"/>
</dbReference>
<evidence type="ECO:0000313" key="11">
    <source>
        <dbReference type="EMBL" id="EKE72206.1"/>
    </source>
</evidence>
<dbReference type="RefSeq" id="WP_008484990.1">
    <property type="nucleotide sequence ID" value="NZ_AMRI01000015.1"/>
</dbReference>
<dbReference type="GO" id="GO:0030170">
    <property type="term" value="F:pyridoxal phosphate binding"/>
    <property type="evidence" value="ECO:0007669"/>
    <property type="project" value="InterPro"/>
</dbReference>
<evidence type="ECO:0000256" key="5">
    <source>
        <dbReference type="ARBA" id="ARBA00022909"/>
    </source>
</evidence>
<evidence type="ECO:0000256" key="4">
    <source>
        <dbReference type="ARBA" id="ARBA00022898"/>
    </source>
</evidence>